<dbReference type="InterPro" id="IPR036034">
    <property type="entry name" value="PDZ_sf"/>
</dbReference>
<evidence type="ECO:0000256" key="1">
    <source>
        <dbReference type="SAM" id="MobiDB-lite"/>
    </source>
</evidence>
<evidence type="ECO:0000313" key="4">
    <source>
        <dbReference type="EMBL" id="GAA4600920.1"/>
    </source>
</evidence>
<dbReference type="PROSITE" id="PS50106">
    <property type="entry name" value="PDZ"/>
    <property type="match status" value="1"/>
</dbReference>
<comment type="caution">
    <text evidence="4">The sequence shown here is derived from an EMBL/GenBank/DDBJ whole genome shotgun (WGS) entry which is preliminary data.</text>
</comment>
<name>A0ABP8TAN6_9ACTN</name>
<dbReference type="SMART" id="SM00228">
    <property type="entry name" value="PDZ"/>
    <property type="match status" value="1"/>
</dbReference>
<gene>
    <name evidence="4" type="ORF">GCM10023195_01670</name>
</gene>
<dbReference type="EMBL" id="BAABHJ010000001">
    <property type="protein sequence ID" value="GAA4600920.1"/>
    <property type="molecule type" value="Genomic_DNA"/>
</dbReference>
<feature type="domain" description="PDZ" evidence="3">
    <location>
        <begin position="145"/>
        <end position="227"/>
    </location>
</feature>
<accession>A0ABP8TAN6</accession>
<proteinExistence type="predicted"/>
<dbReference type="Gene3D" id="2.30.42.10">
    <property type="match status" value="1"/>
</dbReference>
<keyword evidence="5" id="KW-1185">Reference proteome</keyword>
<dbReference type="InterPro" id="IPR001478">
    <property type="entry name" value="PDZ"/>
</dbReference>
<dbReference type="Pfam" id="PF13180">
    <property type="entry name" value="PDZ_2"/>
    <property type="match status" value="1"/>
</dbReference>
<protein>
    <recommendedName>
        <fullName evidence="3">PDZ domain-containing protein</fullName>
    </recommendedName>
</protein>
<feature type="chain" id="PRO_5046185292" description="PDZ domain-containing protein" evidence="2">
    <location>
        <begin position="20"/>
        <end position="239"/>
    </location>
</feature>
<evidence type="ECO:0000259" key="3">
    <source>
        <dbReference type="PROSITE" id="PS50106"/>
    </source>
</evidence>
<dbReference type="SUPFAM" id="SSF50156">
    <property type="entry name" value="PDZ domain-like"/>
    <property type="match status" value="1"/>
</dbReference>
<organism evidence="4 5">
    <name type="scientific">Actinoallomurus liliacearum</name>
    <dbReference type="NCBI Taxonomy" id="1080073"/>
    <lineage>
        <taxon>Bacteria</taxon>
        <taxon>Bacillati</taxon>
        <taxon>Actinomycetota</taxon>
        <taxon>Actinomycetes</taxon>
        <taxon>Streptosporangiales</taxon>
        <taxon>Thermomonosporaceae</taxon>
        <taxon>Actinoallomurus</taxon>
    </lineage>
</organism>
<feature type="signal peptide" evidence="2">
    <location>
        <begin position="1"/>
        <end position="19"/>
    </location>
</feature>
<reference evidence="5" key="1">
    <citation type="journal article" date="2019" name="Int. J. Syst. Evol. Microbiol.">
        <title>The Global Catalogue of Microorganisms (GCM) 10K type strain sequencing project: providing services to taxonomists for standard genome sequencing and annotation.</title>
        <authorList>
            <consortium name="The Broad Institute Genomics Platform"/>
            <consortium name="The Broad Institute Genome Sequencing Center for Infectious Disease"/>
            <person name="Wu L."/>
            <person name="Ma J."/>
        </authorList>
    </citation>
    <scope>NUCLEOTIDE SEQUENCE [LARGE SCALE GENOMIC DNA]</scope>
    <source>
        <strain evidence="5">JCM 17938</strain>
    </source>
</reference>
<evidence type="ECO:0000256" key="2">
    <source>
        <dbReference type="SAM" id="SignalP"/>
    </source>
</evidence>
<keyword evidence="2" id="KW-0732">Signal</keyword>
<evidence type="ECO:0000313" key="5">
    <source>
        <dbReference type="Proteomes" id="UP001500212"/>
    </source>
</evidence>
<dbReference type="Proteomes" id="UP001500212">
    <property type="component" value="Unassembled WGS sequence"/>
</dbReference>
<feature type="region of interest" description="Disordered" evidence="1">
    <location>
        <begin position="24"/>
        <end position="61"/>
    </location>
</feature>
<feature type="compositionally biased region" description="Low complexity" evidence="1">
    <location>
        <begin position="24"/>
        <end position="36"/>
    </location>
</feature>
<sequence length="239" mass="24264">MVLAMGAGLAGAGMGSATAATPTAAATPVQAPSPQTNVPDLDAPGPAKTVEYPPDYQTRSHPDEARIEAPQYTRITGVDPHCPSPMICPVDITPDGKSATVKLDGTNWTWTRPWAVHVAANSDAPLAGGAFTGTLTFEGVTLPLRVNITAGGAQAIFGGYVANASGGGGVKVNYVEPGSKAEMSGILPNDVITTLNGQPTPTVSAFHEILAGKRAGQTVPVVINRNGATMALQLTLDGA</sequence>